<dbReference type="EMBL" id="JAENHL010000006">
    <property type="protein sequence ID" value="MBK1866829.1"/>
    <property type="molecule type" value="Genomic_DNA"/>
</dbReference>
<reference evidence="1" key="1">
    <citation type="submission" date="2021-01" db="EMBL/GenBank/DDBJ databases">
        <authorList>
            <person name="Sun Q."/>
        </authorList>
    </citation>
    <scope>NUCLEOTIDE SEQUENCE</scope>
    <source>
        <strain evidence="1">YIM B02566</strain>
    </source>
</reference>
<sequence length="298" mass="32992">MAGPFKRWGFLAALDYETWPAERVAQTLAAQGYGAVEWTLAHFDPRRMNDAELDAAFAASRKHGIAVSEIVVQQDLVCADKAERARRVDLTIAAAKAAVWRDVNLINVLTGPNRWETGHVDVGQAMPEGEAWTLLLDAYARMLDGLAEIGAVAALEPCWGGLAHDFHSTGVLLRRFGSHPAFGINFDPSHFALARDDLSWVIAELGPYIRHVHIKDVAGMPGRDGKEFIFPLIGEGLVDWQAVFTALDAARYRGVMSVEFESYRYYRTILKSDPARASELSMQQLRALEDLLPEGMRA</sequence>
<organism evidence="1 2">
    <name type="scientific">Taklimakanibacter albus</name>
    <dbReference type="NCBI Taxonomy" id="2800327"/>
    <lineage>
        <taxon>Bacteria</taxon>
        <taxon>Pseudomonadati</taxon>
        <taxon>Pseudomonadota</taxon>
        <taxon>Alphaproteobacteria</taxon>
        <taxon>Hyphomicrobiales</taxon>
        <taxon>Aestuariivirgaceae</taxon>
        <taxon>Taklimakanibacter</taxon>
    </lineage>
</organism>
<keyword evidence="1" id="KW-0413">Isomerase</keyword>
<gene>
    <name evidence="1" type="ORF">JHL16_10730</name>
</gene>
<evidence type="ECO:0000313" key="1">
    <source>
        <dbReference type="EMBL" id="MBK1866829.1"/>
    </source>
</evidence>
<accession>A0ACC5R2G8</accession>
<protein>
    <submittedName>
        <fullName evidence="1">Sugar phosphate isomerase/epimerase</fullName>
    </submittedName>
</protein>
<comment type="caution">
    <text evidence="1">The sequence shown here is derived from an EMBL/GenBank/DDBJ whole genome shotgun (WGS) entry which is preliminary data.</text>
</comment>
<name>A0ACC5R2G8_9HYPH</name>
<evidence type="ECO:0000313" key="2">
    <source>
        <dbReference type="Proteomes" id="UP000616151"/>
    </source>
</evidence>
<dbReference type="Proteomes" id="UP000616151">
    <property type="component" value="Unassembled WGS sequence"/>
</dbReference>
<keyword evidence="2" id="KW-1185">Reference proteome</keyword>
<proteinExistence type="predicted"/>